<dbReference type="SUPFAM" id="SSF52540">
    <property type="entry name" value="P-loop containing nucleoside triphosphate hydrolases"/>
    <property type="match status" value="1"/>
</dbReference>
<accession>A0A4P7GJL3</accession>
<dbReference type="KEGG" id="noy:EXE57_06340"/>
<dbReference type="Proteomes" id="UP000294894">
    <property type="component" value="Chromosome"/>
</dbReference>
<feature type="region of interest" description="Disordered" evidence="1">
    <location>
        <begin position="335"/>
        <end position="355"/>
    </location>
</feature>
<dbReference type="InterPro" id="IPR027417">
    <property type="entry name" value="P-loop_NTPase"/>
</dbReference>
<protein>
    <recommendedName>
        <fullName evidence="4">Sulfotransferase family protein</fullName>
    </recommendedName>
</protein>
<evidence type="ECO:0000313" key="2">
    <source>
        <dbReference type="EMBL" id="QBR91937.1"/>
    </source>
</evidence>
<gene>
    <name evidence="2" type="ORF">EXE57_06340</name>
</gene>
<dbReference type="AlphaFoldDB" id="A0A4P7GJL3"/>
<evidence type="ECO:0000256" key="1">
    <source>
        <dbReference type="SAM" id="MobiDB-lite"/>
    </source>
</evidence>
<dbReference type="RefSeq" id="WP_135075211.1">
    <property type="nucleotide sequence ID" value="NZ_CP038267.1"/>
</dbReference>
<proteinExistence type="predicted"/>
<name>A0A4P7GJL3_9ACTN</name>
<evidence type="ECO:0008006" key="4">
    <source>
        <dbReference type="Google" id="ProtNLM"/>
    </source>
</evidence>
<dbReference type="Gene3D" id="3.40.50.300">
    <property type="entry name" value="P-loop containing nucleotide triphosphate hydrolases"/>
    <property type="match status" value="1"/>
</dbReference>
<dbReference type="EMBL" id="CP038267">
    <property type="protein sequence ID" value="QBR91937.1"/>
    <property type="molecule type" value="Genomic_DNA"/>
</dbReference>
<reference evidence="2 3" key="1">
    <citation type="submission" date="2019-03" db="EMBL/GenBank/DDBJ databases">
        <title>Three New Species of Nocardioides, Nocardioides euryhalodurans sp. nov., Nocardioides seonyuensis sp. nov. and Nocardioides eburneoflavus sp. nov., Iolated from Soil.</title>
        <authorList>
            <person name="Roh S.G."/>
            <person name="Lee C."/>
            <person name="Kim M.-K."/>
            <person name="Kim S.B."/>
        </authorList>
    </citation>
    <scope>NUCLEOTIDE SEQUENCE [LARGE SCALE GENOMIC DNA]</scope>
    <source>
        <strain evidence="2 3">MMS17-SY117</strain>
    </source>
</reference>
<organism evidence="2 3">
    <name type="scientific">Nocardioides euryhalodurans</name>
    <dbReference type="NCBI Taxonomy" id="2518370"/>
    <lineage>
        <taxon>Bacteria</taxon>
        <taxon>Bacillati</taxon>
        <taxon>Actinomycetota</taxon>
        <taxon>Actinomycetes</taxon>
        <taxon>Propionibacteriales</taxon>
        <taxon>Nocardioidaceae</taxon>
        <taxon>Nocardioides</taxon>
    </lineage>
</organism>
<keyword evidence="3" id="KW-1185">Reference proteome</keyword>
<evidence type="ECO:0000313" key="3">
    <source>
        <dbReference type="Proteomes" id="UP000294894"/>
    </source>
</evidence>
<dbReference type="OrthoDB" id="5144031at2"/>
<sequence>MARRLFLHVGTPKSGTTFLQSVWWANRDALLEQGLLLPGRGVNHHYWASCVVRGGRQVDTIPAAGLAAWDELLAEVSAHPGDALISHELFSPAPDERAEAALRRLEAVADEVHVVLTARDLVRQIPAEWQQRTKHGRSQTYDAFLDMIQKDEQARFWRVQDVPGVLRRWGQGIPPERVHLVVLPPPGGPRTFLWDRLCELTGIDGTGMAERATRSNESLGLVEVETLRRLAGTLQDDGMPKSTQRLLKDFVAEQVLRTAEPEKIVVPARAYPWVVERAQQMVAELDGQGYDVLGDLAGLVPGSEPIPGRDAADVTDAEVADAAVAALARFVRHEELQRRRGRRRPPESSLRSRVRHGLARRWTALRARAGRS</sequence>